<feature type="compositionally biased region" description="Polar residues" evidence="6">
    <location>
        <begin position="296"/>
        <end position="313"/>
    </location>
</feature>
<dbReference type="GO" id="GO:0008270">
    <property type="term" value="F:zinc ion binding"/>
    <property type="evidence" value="ECO:0007669"/>
    <property type="project" value="UniProtKB-KW"/>
</dbReference>
<dbReference type="InterPro" id="IPR036397">
    <property type="entry name" value="RNaseH_sf"/>
</dbReference>
<dbReference type="Pfam" id="PF05380">
    <property type="entry name" value="Peptidase_A17"/>
    <property type="match status" value="1"/>
</dbReference>
<dbReference type="PROSITE" id="PS50103">
    <property type="entry name" value="ZF_C3H1"/>
    <property type="match status" value="1"/>
</dbReference>
<dbReference type="Gene3D" id="1.10.340.70">
    <property type="match status" value="1"/>
</dbReference>
<keyword evidence="5" id="KW-0862">Zinc</keyword>
<dbReference type="InterPro" id="IPR043502">
    <property type="entry name" value="DNA/RNA_pol_sf"/>
</dbReference>
<organism evidence="10 11">
    <name type="scientific">Perkinsus olseni</name>
    <name type="common">Perkinsus atlanticus</name>
    <dbReference type="NCBI Taxonomy" id="32597"/>
    <lineage>
        <taxon>Eukaryota</taxon>
        <taxon>Sar</taxon>
        <taxon>Alveolata</taxon>
        <taxon>Perkinsozoa</taxon>
        <taxon>Perkinsea</taxon>
        <taxon>Perkinsida</taxon>
        <taxon>Perkinsidae</taxon>
        <taxon>Perkinsus</taxon>
    </lineage>
</organism>
<keyword evidence="4" id="KW-0378">Hydrolase</keyword>
<dbReference type="PROSITE" id="PS50158">
    <property type="entry name" value="ZF_CCHC"/>
    <property type="match status" value="1"/>
</dbReference>
<evidence type="ECO:0000256" key="1">
    <source>
        <dbReference type="ARBA" id="ARBA00022679"/>
    </source>
</evidence>
<evidence type="ECO:0000256" key="4">
    <source>
        <dbReference type="ARBA" id="ARBA00022759"/>
    </source>
</evidence>
<dbReference type="SMART" id="SM00356">
    <property type="entry name" value="ZnF_C3H1"/>
    <property type="match status" value="1"/>
</dbReference>
<evidence type="ECO:0000313" key="10">
    <source>
        <dbReference type="EMBL" id="KAF4695165.1"/>
    </source>
</evidence>
<dbReference type="PANTHER" id="PTHR37984">
    <property type="entry name" value="PROTEIN CBG26694"/>
    <property type="match status" value="1"/>
</dbReference>
<dbReference type="InterPro" id="IPR008042">
    <property type="entry name" value="Retrotrans_Pao"/>
</dbReference>
<keyword evidence="3" id="KW-0540">Nuclease</keyword>
<dbReference type="InterPro" id="IPR021109">
    <property type="entry name" value="Peptidase_aspartic_dom_sf"/>
</dbReference>
<evidence type="ECO:0000256" key="2">
    <source>
        <dbReference type="ARBA" id="ARBA00022695"/>
    </source>
</evidence>
<name>A0A7J6PGC4_PEROL</name>
<dbReference type="PROSITE" id="PS50994">
    <property type="entry name" value="INTEGRASE"/>
    <property type="match status" value="1"/>
</dbReference>
<dbReference type="PANTHER" id="PTHR37984:SF5">
    <property type="entry name" value="PROTEIN NYNRIN-LIKE"/>
    <property type="match status" value="1"/>
</dbReference>
<dbReference type="Pfam" id="PF17921">
    <property type="entry name" value="Integrase_H2C2"/>
    <property type="match status" value="1"/>
</dbReference>
<dbReference type="Gene3D" id="2.40.70.10">
    <property type="entry name" value="Acid Proteases"/>
    <property type="match status" value="1"/>
</dbReference>
<dbReference type="InterPro" id="IPR012337">
    <property type="entry name" value="RNaseH-like_sf"/>
</dbReference>
<keyword evidence="4" id="KW-0255">Endonuclease</keyword>
<dbReference type="InterPro" id="IPR000571">
    <property type="entry name" value="Znf_CCCH"/>
</dbReference>
<feature type="domain" description="Integrase catalytic" evidence="9">
    <location>
        <begin position="1174"/>
        <end position="1337"/>
    </location>
</feature>
<dbReference type="SMART" id="SM00343">
    <property type="entry name" value="ZnF_C2HC"/>
    <property type="match status" value="1"/>
</dbReference>
<dbReference type="GO" id="GO:0003676">
    <property type="term" value="F:nucleic acid binding"/>
    <property type="evidence" value="ECO:0007669"/>
    <property type="project" value="InterPro"/>
</dbReference>
<evidence type="ECO:0000259" key="7">
    <source>
        <dbReference type="PROSITE" id="PS50103"/>
    </source>
</evidence>
<evidence type="ECO:0000313" key="11">
    <source>
        <dbReference type="Proteomes" id="UP000541610"/>
    </source>
</evidence>
<evidence type="ECO:0000256" key="3">
    <source>
        <dbReference type="ARBA" id="ARBA00022722"/>
    </source>
</evidence>
<reference evidence="10 11" key="1">
    <citation type="submission" date="2020-04" db="EMBL/GenBank/DDBJ databases">
        <title>Perkinsus olseni comparative genomics.</title>
        <authorList>
            <person name="Bogema D.R."/>
        </authorList>
    </citation>
    <scope>NUCLEOTIDE SEQUENCE [LARGE SCALE GENOMIC DNA]</scope>
    <source>
        <strain evidence="10">00978-12</strain>
    </source>
</reference>
<feature type="zinc finger region" description="C3H1-type" evidence="5">
    <location>
        <begin position="231"/>
        <end position="258"/>
    </location>
</feature>
<accession>A0A7J6PGC4</accession>
<feature type="domain" description="C3H1-type" evidence="7">
    <location>
        <begin position="231"/>
        <end position="258"/>
    </location>
</feature>
<evidence type="ECO:0000256" key="6">
    <source>
        <dbReference type="SAM" id="MobiDB-lite"/>
    </source>
</evidence>
<keyword evidence="5" id="KW-0863">Zinc-finger</keyword>
<keyword evidence="5" id="KW-0479">Metal-binding</keyword>
<dbReference type="InterPro" id="IPR036875">
    <property type="entry name" value="Znf_CCHC_sf"/>
</dbReference>
<dbReference type="SUPFAM" id="SSF53098">
    <property type="entry name" value="Ribonuclease H-like"/>
    <property type="match status" value="1"/>
</dbReference>
<dbReference type="GO" id="GO:0015074">
    <property type="term" value="P:DNA integration"/>
    <property type="evidence" value="ECO:0007669"/>
    <property type="project" value="InterPro"/>
</dbReference>
<dbReference type="GO" id="GO:0016779">
    <property type="term" value="F:nucleotidyltransferase activity"/>
    <property type="evidence" value="ECO:0007669"/>
    <property type="project" value="UniProtKB-KW"/>
</dbReference>
<dbReference type="InterPro" id="IPR001878">
    <property type="entry name" value="Znf_CCHC"/>
</dbReference>
<dbReference type="SUPFAM" id="SSF56672">
    <property type="entry name" value="DNA/RNA polymerases"/>
    <property type="match status" value="1"/>
</dbReference>
<dbReference type="Pfam" id="PF00665">
    <property type="entry name" value="rve"/>
    <property type="match status" value="1"/>
</dbReference>
<gene>
    <name evidence="10" type="ORF">FOZ60_005487</name>
</gene>
<evidence type="ECO:0000259" key="8">
    <source>
        <dbReference type="PROSITE" id="PS50158"/>
    </source>
</evidence>
<comment type="caution">
    <text evidence="10">The sequence shown here is derived from an EMBL/GenBank/DDBJ whole genome shotgun (WGS) entry which is preliminary data.</text>
</comment>
<dbReference type="Gene3D" id="3.30.420.10">
    <property type="entry name" value="Ribonuclease H-like superfamily/Ribonuclease H"/>
    <property type="match status" value="1"/>
</dbReference>
<dbReference type="Gene3D" id="4.10.60.10">
    <property type="entry name" value="Zinc finger, CCHC-type"/>
    <property type="match status" value="1"/>
</dbReference>
<keyword evidence="2" id="KW-0548">Nucleotidyltransferase</keyword>
<evidence type="ECO:0000259" key="9">
    <source>
        <dbReference type="PROSITE" id="PS50994"/>
    </source>
</evidence>
<proteinExistence type="predicted"/>
<dbReference type="InterPro" id="IPR041588">
    <property type="entry name" value="Integrase_H2C2"/>
</dbReference>
<protein>
    <submittedName>
        <fullName evidence="10">Uncharacterized protein</fullName>
    </submittedName>
</protein>
<dbReference type="GO" id="GO:0004519">
    <property type="term" value="F:endonuclease activity"/>
    <property type="evidence" value="ECO:0007669"/>
    <property type="project" value="UniProtKB-KW"/>
</dbReference>
<dbReference type="OrthoDB" id="5983986at2759"/>
<dbReference type="Proteomes" id="UP000541610">
    <property type="component" value="Unassembled WGS sequence"/>
</dbReference>
<keyword evidence="1" id="KW-0808">Transferase</keyword>
<feature type="region of interest" description="Disordered" evidence="6">
    <location>
        <begin position="296"/>
        <end position="324"/>
    </location>
</feature>
<feature type="domain" description="CCHC-type" evidence="8">
    <location>
        <begin position="271"/>
        <end position="286"/>
    </location>
</feature>
<dbReference type="FunFam" id="1.10.340.70:FF:000001">
    <property type="entry name" value="Retrovirus-related Pol polyprotein from transposon gypsy-like Protein"/>
    <property type="match status" value="1"/>
</dbReference>
<dbReference type="SUPFAM" id="SSF57756">
    <property type="entry name" value="Retrovirus zinc finger-like domains"/>
    <property type="match status" value="1"/>
</dbReference>
<dbReference type="EMBL" id="JABANP010000023">
    <property type="protein sequence ID" value="KAF4695165.1"/>
    <property type="molecule type" value="Genomic_DNA"/>
</dbReference>
<dbReference type="InterPro" id="IPR001584">
    <property type="entry name" value="Integrase_cat-core"/>
</dbReference>
<dbReference type="InterPro" id="IPR050951">
    <property type="entry name" value="Retrovirus_Pol_polyprotein"/>
</dbReference>
<dbReference type="Pfam" id="PF00098">
    <property type="entry name" value="zf-CCHC"/>
    <property type="match status" value="1"/>
</dbReference>
<sequence>MSATFAELEGVIRGLKDVVSEQVKVASVRSQQVGVRLSDSLSLPTFNPDEPSSDWSSFLGEWKRVIQLAGSNLSEDAQLELLRQSMKGSAGKVASVYFNGTKLSLDGLVKHLSSIYEKTTEARKGVLLKRFKELKLKSQPNVIEFNAFFAEWLLLDQQLKEVGISIDGSQQTMDFLDKLPTDIAKFISLQPKRVEMMDIKMVKDLVVRYCEQNYSRSSPSTSNPVMLSTPPTNRMACRFFAKGHCKFGSKCRFRHVGPDTTKRSRTSTTKRCYFCKETGHFIADCPHIPKLVAGVSPTSTGKDGKSDQAQSEGQSEDSRRQGKALVSVVEEKQEHQDGPLPVVTALSVVTPQLPCCILGVGESRVKACIDTGASKSLISINVLQKLISKGDISEKSVQPLAASEVYCGLGSQNVGAHQLVYLPARLNVSEPEDQPILASIIIQVIEARLPNDIEVLIGNNTLSKLQAVIDYGTNGPQMLYIRRSDLRCAVPFINNGEPSNSTVLVGSGELGYGTRRPEVRLLWKGSSRPPINRWNAESRSTRLEIGLRAVGAFDDYNAKLMDYVRKGYVVEIKDPGTIKHFMPHRAVFKPSATSTKIRPVFDARSSGLNAYLLPGKWLHPSLVRVLINWRCAKFFTFGDLEEAFLQVSINSMDVPFLGYVWCHRFYVFQRLVMGLRCSPHLLQRSLFDLVDHEYRLLLANIYMDDVGIFGQDRLERDENLLILTKLLLLGGQRFNALKWINEETKGQRVVLGVGWTGAAEESTGDCLYATYKQSNSKPETLTRRSLMSQLHGFYDPLGLALPVCMYGRYIITKASSYGWDIPLPKSFDDDVQRWHQLRHASPSIPRLLPVDGEVVIFTDASNAACAAVAYVNENLALSKGHMWTKAEAKWSTPRQELQALVLSLDLLAYWGLDRSVTICSDSEITLCRLNYSEKRLCSLPVFERRRVAKLQEAFSRYKHLRLVHVDTKYNKADLPSRPSTITLASLKEWYDGAIELSHCREFGVGGGGGGGEDTPDDQVLIAATAVAESEIDIEDIKKAQDRDAGLQSIKNYLRSARAGHKPSGDASSNRKYERLSQLFILQDDTLCFHGKNVDSKDSNLRVVVPKAYQQRILWAYHGGPLAGHPGRSSTYAATKKKYFWFGLFPAVRSHVAACMSCRRRKAMAMKFGFMRVDFPSRPWQVVSVDLITDLPPGVVYGYRHIVVILDNFSRYLITAGLLSKQSTEVARCLWERLLCAHGSPDRVHTDRGGEFIGSAFRTLLEDYHVKVSMSTSYRPQGNATNERSHQSLLHEIAIALQERASANEHWELHLPGATFAHNIRCLSGLSVCPYEIIYGRRPRLPAEVMMPDNKLRGADDPEGTVRDLRQQLKDGIDLVRDYTLEVRLRQKLAYDRDRIGAPAVKVGDKMIVKKFTGTRLGYRWSKPLVVCDVTANGSLYFKDPDDLDRDRKTGPVNIDHVLPFDSCIFNVDVIDEADRGKDPQSAEPIVIDDNITEVERYMHSLVLDRSMYLPDLLSHVKSRFKLIRGLFKSHGGIRRFILDSKNLDLDAYDSVIATTRVFEQ</sequence>
<evidence type="ECO:0000256" key="5">
    <source>
        <dbReference type="PROSITE-ProRule" id="PRU00723"/>
    </source>
</evidence>